<organism evidence="3 4">
    <name type="scientific">Chitinophaga flava</name>
    <dbReference type="NCBI Taxonomy" id="2259036"/>
    <lineage>
        <taxon>Bacteria</taxon>
        <taxon>Pseudomonadati</taxon>
        <taxon>Bacteroidota</taxon>
        <taxon>Chitinophagia</taxon>
        <taxon>Chitinophagales</taxon>
        <taxon>Chitinophagaceae</taxon>
        <taxon>Chitinophaga</taxon>
    </lineage>
</organism>
<evidence type="ECO:0000313" key="4">
    <source>
        <dbReference type="Proteomes" id="UP000253410"/>
    </source>
</evidence>
<accession>A0A365Y258</accession>
<feature type="region of interest" description="Disordered" evidence="1">
    <location>
        <begin position="35"/>
        <end position="54"/>
    </location>
</feature>
<evidence type="ECO:0000313" key="3">
    <source>
        <dbReference type="EMBL" id="RBL92676.1"/>
    </source>
</evidence>
<sequence>MNLYNKVKFRTMIKRLLLLGLAVNLLWACNSGKSTGNATNDSAYTSKDSTQSEHPTSAHLNIIDTLKVGDKQLLVYLIDKATFEQYPAYKYPVDSSETRTLAKDSTVKRVGTSLVFQLTNGQQKVRADNEEEGGDYVHYFYAGYYPALHRHVLSLTFYEGTGFELLNPDNGDTLNVWGPPAISPDKKYFMCSNMDIAAGFDVNGFQLFEINNKNLRLVGDVSLEKYGIDKVQWIDNKTLIAIYQTQEDNANERTRYVKMVIQ</sequence>
<keyword evidence="2" id="KW-0732">Signal</keyword>
<evidence type="ECO:0008006" key="5">
    <source>
        <dbReference type="Google" id="ProtNLM"/>
    </source>
</evidence>
<dbReference type="EMBL" id="QFFJ01000001">
    <property type="protein sequence ID" value="RBL92676.1"/>
    <property type="molecule type" value="Genomic_DNA"/>
</dbReference>
<gene>
    <name evidence="3" type="ORF">DF182_08885</name>
</gene>
<evidence type="ECO:0000256" key="2">
    <source>
        <dbReference type="SAM" id="SignalP"/>
    </source>
</evidence>
<name>A0A365Y258_9BACT</name>
<dbReference type="Proteomes" id="UP000253410">
    <property type="component" value="Unassembled WGS sequence"/>
</dbReference>
<comment type="caution">
    <text evidence="3">The sequence shown here is derived from an EMBL/GenBank/DDBJ whole genome shotgun (WGS) entry which is preliminary data.</text>
</comment>
<feature type="signal peptide" evidence="2">
    <location>
        <begin position="1"/>
        <end position="28"/>
    </location>
</feature>
<protein>
    <recommendedName>
        <fullName evidence="5">Lipoprotein</fullName>
    </recommendedName>
</protein>
<dbReference type="AlphaFoldDB" id="A0A365Y258"/>
<proteinExistence type="predicted"/>
<feature type="chain" id="PRO_5017082144" description="Lipoprotein" evidence="2">
    <location>
        <begin position="29"/>
        <end position="262"/>
    </location>
</feature>
<keyword evidence="4" id="KW-1185">Reference proteome</keyword>
<evidence type="ECO:0000256" key="1">
    <source>
        <dbReference type="SAM" id="MobiDB-lite"/>
    </source>
</evidence>
<reference evidence="3 4" key="1">
    <citation type="submission" date="2018-05" db="EMBL/GenBank/DDBJ databases">
        <title>Chitinophaga sp. K3CV102501T nov., isolated from isolated from a monsoon evergreen broad-leaved forest soil.</title>
        <authorList>
            <person name="Lv Y."/>
        </authorList>
    </citation>
    <scope>NUCLEOTIDE SEQUENCE [LARGE SCALE GENOMIC DNA]</scope>
    <source>
        <strain evidence="3 4">GDMCC 1.1325</strain>
    </source>
</reference>